<dbReference type="PANTHER" id="PTHR10587">
    <property type="entry name" value="GLYCOSYL TRANSFERASE-RELATED"/>
    <property type="match status" value="1"/>
</dbReference>
<evidence type="ECO:0000313" key="4">
    <source>
        <dbReference type="Proteomes" id="UP001180087"/>
    </source>
</evidence>
<protein>
    <submittedName>
        <fullName evidence="3">Polysaccharide deacetylase family sporulation protein PdaB</fullName>
    </submittedName>
</protein>
<dbReference type="Gene3D" id="3.20.20.370">
    <property type="entry name" value="Glycoside hydrolase/deacetylase"/>
    <property type="match status" value="1"/>
</dbReference>
<sequence>MGHFYVWHWKRWKRWIAVMLFSMCAATFLWFGQGGSFSVFLNQTPAALAKGNKSEKAAALTFNISWGEKRADDILDKLKEKNVQATFFISGEWAERHPDTVKRILDEKHELGMMGYSYKSYLEQEIDEVRADLNKAKETFAKLNLENITLLRPPNGHFNKEIIKLAEDMGFTVVHWSLNPNDWKNPGTDVLIDEVMSKTSNGDIVLLHASDSARQTADALNTILPGLKNKGLRLIVISEMIRQAEAKSALVD</sequence>
<dbReference type="EMBL" id="CP129113">
    <property type="protein sequence ID" value="WLV24848.1"/>
    <property type="molecule type" value="Genomic_DNA"/>
</dbReference>
<proteinExistence type="predicted"/>
<evidence type="ECO:0000313" key="3">
    <source>
        <dbReference type="EMBL" id="WLV24848.1"/>
    </source>
</evidence>
<dbReference type="PANTHER" id="PTHR10587:SF128">
    <property type="entry name" value="POLYSACCHARIDE DEACETYLASE PDAB-RELATED"/>
    <property type="match status" value="1"/>
</dbReference>
<reference evidence="3" key="1">
    <citation type="submission" date="2023-06" db="EMBL/GenBank/DDBJ databases">
        <title>A Treasure from Seagulls: Isolation and Description of Aciduricobacillus qingdaonensis gen. nov., sp. nov., a Rare Obligately Uric Acid-utilizing Member in the Family Bacillaceae.</title>
        <authorList>
            <person name="Liu W."/>
            <person name="Wang B."/>
        </authorList>
    </citation>
    <scope>NUCLEOTIDE SEQUENCE</scope>
    <source>
        <strain evidence="3">44XB</strain>
    </source>
</reference>
<dbReference type="InterPro" id="IPR011330">
    <property type="entry name" value="Glyco_hydro/deAcase_b/a-brl"/>
</dbReference>
<name>A0ABY9KVP1_9BACI</name>
<accession>A0ABY9KVP1</accession>
<evidence type="ECO:0000259" key="2">
    <source>
        <dbReference type="PROSITE" id="PS51677"/>
    </source>
</evidence>
<keyword evidence="1" id="KW-0175">Coiled coil</keyword>
<keyword evidence="4" id="KW-1185">Reference proteome</keyword>
<dbReference type="Proteomes" id="UP001180087">
    <property type="component" value="Chromosome"/>
</dbReference>
<dbReference type="Pfam" id="PF01522">
    <property type="entry name" value="Polysacc_deac_1"/>
    <property type="match status" value="1"/>
</dbReference>
<dbReference type="SUPFAM" id="SSF88713">
    <property type="entry name" value="Glycoside hydrolase/deacetylase"/>
    <property type="match status" value="1"/>
</dbReference>
<dbReference type="InterPro" id="IPR014132">
    <property type="entry name" value="PdaB-like"/>
</dbReference>
<dbReference type="InterPro" id="IPR002509">
    <property type="entry name" value="NODB_dom"/>
</dbReference>
<dbReference type="RefSeq" id="WP_348028292.1">
    <property type="nucleotide sequence ID" value="NZ_CP129113.1"/>
</dbReference>
<dbReference type="PROSITE" id="PS51677">
    <property type="entry name" value="NODB"/>
    <property type="match status" value="1"/>
</dbReference>
<gene>
    <name evidence="3" type="primary">pdaB</name>
    <name evidence="3" type="ORF">QR721_00920</name>
</gene>
<organism evidence="3 4">
    <name type="scientific">Aciduricibacillus chroicocephali</name>
    <dbReference type="NCBI Taxonomy" id="3054939"/>
    <lineage>
        <taxon>Bacteria</taxon>
        <taxon>Bacillati</taxon>
        <taxon>Bacillota</taxon>
        <taxon>Bacilli</taxon>
        <taxon>Bacillales</taxon>
        <taxon>Bacillaceae</taxon>
        <taxon>Aciduricibacillus</taxon>
    </lineage>
</organism>
<feature type="domain" description="NodB homology" evidence="2">
    <location>
        <begin position="56"/>
        <end position="235"/>
    </location>
</feature>
<evidence type="ECO:0000256" key="1">
    <source>
        <dbReference type="SAM" id="Coils"/>
    </source>
</evidence>
<dbReference type="InterPro" id="IPR050248">
    <property type="entry name" value="Polysacc_deacetylase_ArnD"/>
</dbReference>
<dbReference type="NCBIfam" id="TIGR02764">
    <property type="entry name" value="spore_ybaN_pdaB"/>
    <property type="match status" value="1"/>
</dbReference>
<feature type="coiled-coil region" evidence="1">
    <location>
        <begin position="119"/>
        <end position="146"/>
    </location>
</feature>